<evidence type="ECO:0000313" key="1">
    <source>
        <dbReference type="EMBL" id="KAI8008520.1"/>
    </source>
</evidence>
<proteinExistence type="predicted"/>
<reference evidence="1 2" key="1">
    <citation type="journal article" date="2022" name="Plant J.">
        <title>Chromosome-level genome of Camellia lanceoleosa provides a valuable resource for understanding genome evolution and self-incompatibility.</title>
        <authorList>
            <person name="Gong W."/>
            <person name="Xiao S."/>
            <person name="Wang L."/>
            <person name="Liao Z."/>
            <person name="Chang Y."/>
            <person name="Mo W."/>
            <person name="Hu G."/>
            <person name="Li W."/>
            <person name="Zhao G."/>
            <person name="Zhu H."/>
            <person name="Hu X."/>
            <person name="Ji K."/>
            <person name="Xiang X."/>
            <person name="Song Q."/>
            <person name="Yuan D."/>
            <person name="Jin S."/>
            <person name="Zhang L."/>
        </authorList>
    </citation>
    <scope>NUCLEOTIDE SEQUENCE [LARGE SCALE GENOMIC DNA]</scope>
    <source>
        <strain evidence="1">SQ_2022a</strain>
    </source>
</reference>
<evidence type="ECO:0000313" key="2">
    <source>
        <dbReference type="Proteomes" id="UP001060215"/>
    </source>
</evidence>
<gene>
    <name evidence="1" type="ORF">LOK49_LG07G02430</name>
</gene>
<protein>
    <submittedName>
        <fullName evidence="1">STOREKEEPER protein</fullName>
    </submittedName>
</protein>
<keyword evidence="2" id="KW-1185">Reference proteome</keyword>
<dbReference type="Proteomes" id="UP001060215">
    <property type="component" value="Chromosome 7"/>
</dbReference>
<comment type="caution">
    <text evidence="1">The sequence shown here is derived from an EMBL/GenBank/DDBJ whole genome shotgun (WGS) entry which is preliminary data.</text>
</comment>
<accession>A0ACC0H827</accession>
<dbReference type="EMBL" id="CM045764">
    <property type="protein sequence ID" value="KAI8008520.1"/>
    <property type="molecule type" value="Genomic_DNA"/>
</dbReference>
<sequence length="436" mass="49398">MGHRCFFSKPYYYKASLPLPTLKHQNPTLSLYLYQSMAQRRLSAMENPPSASSSEDESEEINEKEVDPKQNPNVESQEDEDEEEESDDEEEEEESDEEKDKKKPSEPDSSSDSEESEPEVHSADTQPSPSASDFTIKPIASKPMLDSTKPKKPPSKPATAPSKLSKRLAEIDPNNGKDSQKKKMKVSNGDEKDGAVEEKKFTINRLWNEDDEIAVLKGMIEFQSRKGSEPHADMGAFHEFIKKSLRADVSKNQLVDKVRRLKKKYQINAEKGEDPVFSKPHELKTFELSKKIWGGGGASNAVDDNAPKNEAKKSRKRIKVNNSAPSPKEVRKELVLREASKVEAKDPVPDQNEFWVMFPCLKESLELKEYSTFSMPELGKNLLKDGMSTIGSAKAMELEEKWKIFRQEEVALYLKRTELIQEQTKLILDAMKSAKP</sequence>
<organism evidence="1 2">
    <name type="scientific">Camellia lanceoleosa</name>
    <dbReference type="NCBI Taxonomy" id="1840588"/>
    <lineage>
        <taxon>Eukaryota</taxon>
        <taxon>Viridiplantae</taxon>
        <taxon>Streptophyta</taxon>
        <taxon>Embryophyta</taxon>
        <taxon>Tracheophyta</taxon>
        <taxon>Spermatophyta</taxon>
        <taxon>Magnoliopsida</taxon>
        <taxon>eudicotyledons</taxon>
        <taxon>Gunneridae</taxon>
        <taxon>Pentapetalae</taxon>
        <taxon>asterids</taxon>
        <taxon>Ericales</taxon>
        <taxon>Theaceae</taxon>
        <taxon>Camellia</taxon>
    </lineage>
</organism>
<name>A0ACC0H827_9ERIC</name>